<evidence type="ECO:0000256" key="11">
    <source>
        <dbReference type="RuleBase" id="RU362031"/>
    </source>
</evidence>
<dbReference type="Pfam" id="PF17820">
    <property type="entry name" value="PDZ_6"/>
    <property type="match status" value="1"/>
</dbReference>
<dbReference type="Proteomes" id="UP000516514">
    <property type="component" value="Chromosome"/>
</dbReference>
<name>A0A7L7YL41_9RICK</name>
<evidence type="ECO:0000313" key="13">
    <source>
        <dbReference type="EMBL" id="QOD37943.1"/>
    </source>
</evidence>
<keyword evidence="9 11" id="KW-0482">Metalloprotease</keyword>
<dbReference type="KEGG" id="wms:ID128_03750"/>
<protein>
    <recommendedName>
        <fullName evidence="11">Zinc metalloprotease</fullName>
        <ecNumber evidence="11">3.4.24.-</ecNumber>
    </recommendedName>
</protein>
<dbReference type="SUPFAM" id="SSF50156">
    <property type="entry name" value="PDZ domain-like"/>
    <property type="match status" value="1"/>
</dbReference>
<evidence type="ECO:0000256" key="6">
    <source>
        <dbReference type="ARBA" id="ARBA00022801"/>
    </source>
</evidence>
<comment type="subcellular location">
    <subcellularLocation>
        <location evidence="2">Membrane</location>
        <topology evidence="2">Multi-pass membrane protein</topology>
    </subcellularLocation>
</comment>
<dbReference type="InterPro" id="IPR004387">
    <property type="entry name" value="Pept_M50_Zn"/>
</dbReference>
<comment type="cofactor">
    <cofactor evidence="1 11">
        <name>Zn(2+)</name>
        <dbReference type="ChEBI" id="CHEBI:29105"/>
    </cofactor>
</comment>
<reference evidence="13 14" key="1">
    <citation type="submission" date="2020-09" db="EMBL/GenBank/DDBJ databases">
        <title>An Earliest Endosymbiont, Wolbachia massiliensis sp. nov., Strain PL13 From the Bed Bug (Cimex hemipterius), Type strain of a New supergroup T.</title>
        <authorList>
            <person name="Laidoudi Y."/>
            <person name="Levasseur A."/>
            <person name="Medkour H."/>
            <person name="Maaloum M."/>
            <person name="BenKhedher M."/>
            <person name="Sambou M."/>
            <person name="Bassene H."/>
            <person name="Davoust B."/>
            <person name="Fenollar F."/>
            <person name="Raoult D."/>
            <person name="Mediannikov O."/>
        </authorList>
    </citation>
    <scope>NUCLEOTIDE SEQUENCE [LARGE SCALE GENOMIC DNA]</scope>
    <source>
        <strain evidence="13 14">PL13</strain>
    </source>
</reference>
<dbReference type="RefSeq" id="WP_191110772.1">
    <property type="nucleotide sequence ID" value="NZ_CP061738.1"/>
</dbReference>
<organism evidence="13 14">
    <name type="scientific">Candidatus Wolbachia massiliensis</name>
    <dbReference type="NCBI Taxonomy" id="1845000"/>
    <lineage>
        <taxon>Bacteria</taxon>
        <taxon>Pseudomonadati</taxon>
        <taxon>Pseudomonadota</taxon>
        <taxon>Alphaproteobacteria</taxon>
        <taxon>Rickettsiales</taxon>
        <taxon>Anaplasmataceae</taxon>
        <taxon>Wolbachieae</taxon>
        <taxon>Wolbachia</taxon>
    </lineage>
</organism>
<sequence length="374" mass="41320">MELISNLIRQFSDVTYSFLSFALIISVIVFVHEYGHYIIAKACKVKVESFSIGFGPEIFGFHDKSGTRWKLSAVPLGGYVKMLGDSNAASVPAGQQELTEEERLYSLHTKPRYKKAAIVFAGPFANMILAVIAFTIFFSVVGYYRTPPVIGNVIEGSAAKQAGLLPGDTITNINEYEIKYFEDISRVVTSNPGTRMEIKYNRGNEEHSTSLTPSTIEDRDIFGNIIERKTIGITSVNIVGLKQSSFLGAVSLAMSETYHTMCLTIKAIFQIIVGKRSVNEIGGPIKIAKYSGQSAKKGFIMVLYFMAILSANLAAINLLPIPLLDGGHLFYYIVEAVIRRDLSLKHQKYAAIFGASILFLLMVIAISNDIRHLF</sequence>
<dbReference type="EMBL" id="CP061738">
    <property type="protein sequence ID" value="QOD37943.1"/>
    <property type="molecule type" value="Genomic_DNA"/>
</dbReference>
<accession>A0A7L7YL41</accession>
<dbReference type="Gene3D" id="2.30.42.10">
    <property type="match status" value="1"/>
</dbReference>
<evidence type="ECO:0000256" key="3">
    <source>
        <dbReference type="ARBA" id="ARBA00007931"/>
    </source>
</evidence>
<evidence type="ECO:0000256" key="7">
    <source>
        <dbReference type="ARBA" id="ARBA00022833"/>
    </source>
</evidence>
<dbReference type="SMART" id="SM00228">
    <property type="entry name" value="PDZ"/>
    <property type="match status" value="1"/>
</dbReference>
<dbReference type="GO" id="GO:0006508">
    <property type="term" value="P:proteolysis"/>
    <property type="evidence" value="ECO:0007669"/>
    <property type="project" value="UniProtKB-KW"/>
</dbReference>
<evidence type="ECO:0000256" key="5">
    <source>
        <dbReference type="ARBA" id="ARBA00022692"/>
    </source>
</evidence>
<dbReference type="GO" id="GO:0004222">
    <property type="term" value="F:metalloendopeptidase activity"/>
    <property type="evidence" value="ECO:0007669"/>
    <property type="project" value="InterPro"/>
</dbReference>
<dbReference type="InterPro" id="IPR001478">
    <property type="entry name" value="PDZ"/>
</dbReference>
<gene>
    <name evidence="13" type="primary">rseP</name>
    <name evidence="13" type="ORF">ID128_03750</name>
</gene>
<feature type="transmembrane region" description="Helical" evidence="11">
    <location>
        <begin position="14"/>
        <end position="31"/>
    </location>
</feature>
<dbReference type="PANTHER" id="PTHR42837">
    <property type="entry name" value="REGULATOR OF SIGMA-E PROTEASE RSEP"/>
    <property type="match status" value="1"/>
</dbReference>
<evidence type="ECO:0000256" key="9">
    <source>
        <dbReference type="ARBA" id="ARBA00023049"/>
    </source>
</evidence>
<keyword evidence="8 11" id="KW-1133">Transmembrane helix</keyword>
<dbReference type="InterPro" id="IPR036034">
    <property type="entry name" value="PDZ_sf"/>
</dbReference>
<dbReference type="PANTHER" id="PTHR42837:SF2">
    <property type="entry name" value="MEMBRANE METALLOPROTEASE ARASP2, CHLOROPLASTIC-RELATED"/>
    <property type="match status" value="1"/>
</dbReference>
<dbReference type="Pfam" id="PF02163">
    <property type="entry name" value="Peptidase_M50"/>
    <property type="match status" value="1"/>
</dbReference>
<keyword evidence="4 13" id="KW-0645">Protease</keyword>
<evidence type="ECO:0000256" key="4">
    <source>
        <dbReference type="ARBA" id="ARBA00022670"/>
    </source>
</evidence>
<dbReference type="NCBIfam" id="TIGR00054">
    <property type="entry name" value="RIP metalloprotease RseP"/>
    <property type="match status" value="1"/>
</dbReference>
<keyword evidence="11" id="KW-0479">Metal-binding</keyword>
<evidence type="ECO:0000256" key="2">
    <source>
        <dbReference type="ARBA" id="ARBA00004141"/>
    </source>
</evidence>
<feature type="transmembrane region" description="Helical" evidence="11">
    <location>
        <begin position="116"/>
        <end position="144"/>
    </location>
</feature>
<keyword evidence="10 11" id="KW-0472">Membrane</keyword>
<evidence type="ECO:0000256" key="1">
    <source>
        <dbReference type="ARBA" id="ARBA00001947"/>
    </source>
</evidence>
<proteinExistence type="inferred from homology"/>
<keyword evidence="5 11" id="KW-0812">Transmembrane</keyword>
<comment type="similarity">
    <text evidence="3 11">Belongs to the peptidase M50B family.</text>
</comment>
<dbReference type="EC" id="3.4.24.-" evidence="11"/>
<dbReference type="InterPro" id="IPR041489">
    <property type="entry name" value="PDZ_6"/>
</dbReference>
<evidence type="ECO:0000256" key="10">
    <source>
        <dbReference type="ARBA" id="ARBA00023136"/>
    </source>
</evidence>
<dbReference type="InterPro" id="IPR008915">
    <property type="entry name" value="Peptidase_M50"/>
</dbReference>
<keyword evidence="14" id="KW-1185">Reference proteome</keyword>
<feature type="domain" description="PDZ" evidence="12">
    <location>
        <begin position="134"/>
        <end position="204"/>
    </location>
</feature>
<keyword evidence="6 11" id="KW-0378">Hydrolase</keyword>
<evidence type="ECO:0000256" key="8">
    <source>
        <dbReference type="ARBA" id="ARBA00022989"/>
    </source>
</evidence>
<dbReference type="CDD" id="cd23081">
    <property type="entry name" value="cpPDZ_EcRseP-like"/>
    <property type="match status" value="1"/>
</dbReference>
<evidence type="ECO:0000313" key="14">
    <source>
        <dbReference type="Proteomes" id="UP000516514"/>
    </source>
</evidence>
<dbReference type="CDD" id="cd06163">
    <property type="entry name" value="S2P-M50_PDZ_RseP-like"/>
    <property type="match status" value="1"/>
</dbReference>
<evidence type="ECO:0000259" key="12">
    <source>
        <dbReference type="SMART" id="SM00228"/>
    </source>
</evidence>
<feature type="transmembrane region" description="Helical" evidence="11">
    <location>
        <begin position="349"/>
        <end position="367"/>
    </location>
</feature>
<dbReference type="GO" id="GO:0016020">
    <property type="term" value="C:membrane"/>
    <property type="evidence" value="ECO:0007669"/>
    <property type="project" value="UniProtKB-SubCell"/>
</dbReference>
<dbReference type="AlphaFoldDB" id="A0A7L7YL41"/>
<keyword evidence="7 11" id="KW-0862">Zinc</keyword>
<dbReference type="GO" id="GO:0046872">
    <property type="term" value="F:metal ion binding"/>
    <property type="evidence" value="ECO:0007669"/>
    <property type="project" value="UniProtKB-KW"/>
</dbReference>
<feature type="transmembrane region" description="Helical" evidence="11">
    <location>
        <begin position="299"/>
        <end position="319"/>
    </location>
</feature>